<evidence type="ECO:0000313" key="3">
    <source>
        <dbReference type="Proteomes" id="UP001341444"/>
    </source>
</evidence>
<name>A0ABU6MGR0_9BACI</name>
<organism evidence="2 3">
    <name type="scientific">Heyndrickxia acidicola</name>
    <dbReference type="NCBI Taxonomy" id="209389"/>
    <lineage>
        <taxon>Bacteria</taxon>
        <taxon>Bacillati</taxon>
        <taxon>Bacillota</taxon>
        <taxon>Bacilli</taxon>
        <taxon>Bacillales</taxon>
        <taxon>Bacillaceae</taxon>
        <taxon>Heyndrickxia</taxon>
    </lineage>
</organism>
<protein>
    <submittedName>
        <fullName evidence="2">Alpha/beta hydrolase</fullName>
    </submittedName>
</protein>
<feature type="domain" description="Serine aminopeptidase S33" evidence="1">
    <location>
        <begin position="59"/>
        <end position="255"/>
    </location>
</feature>
<dbReference type="Pfam" id="PF12146">
    <property type="entry name" value="Hydrolase_4"/>
    <property type="match status" value="1"/>
</dbReference>
<comment type="caution">
    <text evidence="2">The sequence shown here is derived from an EMBL/GenBank/DDBJ whole genome shotgun (WGS) entry which is preliminary data.</text>
</comment>
<dbReference type="GO" id="GO:0016787">
    <property type="term" value="F:hydrolase activity"/>
    <property type="evidence" value="ECO:0007669"/>
    <property type="project" value="UniProtKB-KW"/>
</dbReference>
<gene>
    <name evidence="2" type="ORF">P4T90_10320</name>
</gene>
<dbReference type="InterPro" id="IPR022742">
    <property type="entry name" value="Hydrolase_4"/>
</dbReference>
<dbReference type="SUPFAM" id="SSF53474">
    <property type="entry name" value="alpha/beta-Hydrolases"/>
    <property type="match status" value="1"/>
</dbReference>
<keyword evidence="2" id="KW-0378">Hydrolase</keyword>
<dbReference type="PANTHER" id="PTHR43265:SF1">
    <property type="entry name" value="ESTERASE ESTD"/>
    <property type="match status" value="1"/>
</dbReference>
<dbReference type="RefSeq" id="WP_066268738.1">
    <property type="nucleotide sequence ID" value="NZ_JARMAB010000012.1"/>
</dbReference>
<dbReference type="InterPro" id="IPR053145">
    <property type="entry name" value="AB_hydrolase_Est10"/>
</dbReference>
<accession>A0ABU6MGR0</accession>
<dbReference type="Proteomes" id="UP001341444">
    <property type="component" value="Unassembled WGS sequence"/>
</dbReference>
<dbReference type="EMBL" id="JARMAB010000012">
    <property type="protein sequence ID" value="MED1203474.1"/>
    <property type="molecule type" value="Genomic_DNA"/>
</dbReference>
<sequence length="327" mass="36815">MADTFTEEEIEIKGKTAIHGTLTIPSSQQTERFPAVLFLAGSGPIDRNGNGPKGKYQFNLYKELAERIAGFGFVTFRYDKRGTGRSKEKLVSAGLWDLVEDAEESYLFLKNHPNVDPARIVVLGHSEGTIIGTALSERQEIGGLLLASGGAANLNEFLSFQRKLSYKELMNAKGLKGLLARKLVNVEKQEMKVQKWTDKMIHSNKDVYKVLFFFKQPAKWMREHFAYDTRSALRKLDCPVMAISGDKDPLVEPELIGELPSLVKGPSASYYIKDMEHGLRVQHEERSILKAKKMYSKLVERPLSPEGLEAISQWLNTHFKEGVSVDH</sequence>
<proteinExistence type="predicted"/>
<dbReference type="Gene3D" id="3.40.50.1820">
    <property type="entry name" value="alpha/beta hydrolase"/>
    <property type="match status" value="1"/>
</dbReference>
<evidence type="ECO:0000313" key="2">
    <source>
        <dbReference type="EMBL" id="MED1203474.1"/>
    </source>
</evidence>
<keyword evidence="3" id="KW-1185">Reference proteome</keyword>
<dbReference type="PANTHER" id="PTHR43265">
    <property type="entry name" value="ESTERASE ESTD"/>
    <property type="match status" value="1"/>
</dbReference>
<evidence type="ECO:0000259" key="1">
    <source>
        <dbReference type="Pfam" id="PF12146"/>
    </source>
</evidence>
<reference evidence="2 3" key="1">
    <citation type="submission" date="2023-03" db="EMBL/GenBank/DDBJ databases">
        <title>Bacillus Genome Sequencing.</title>
        <authorList>
            <person name="Dunlap C."/>
        </authorList>
    </citation>
    <scope>NUCLEOTIDE SEQUENCE [LARGE SCALE GENOMIC DNA]</scope>
    <source>
        <strain evidence="2 3">B-23453</strain>
    </source>
</reference>
<dbReference type="InterPro" id="IPR029058">
    <property type="entry name" value="AB_hydrolase_fold"/>
</dbReference>